<proteinExistence type="predicted"/>
<evidence type="ECO:0000313" key="2">
    <source>
        <dbReference type="Proteomes" id="UP000708208"/>
    </source>
</evidence>
<gene>
    <name evidence="1" type="ORF">AFUS01_LOCUS36725</name>
</gene>
<accession>A0A8J2L0I6</accession>
<organism evidence="1 2">
    <name type="scientific">Allacma fusca</name>
    <dbReference type="NCBI Taxonomy" id="39272"/>
    <lineage>
        <taxon>Eukaryota</taxon>
        <taxon>Metazoa</taxon>
        <taxon>Ecdysozoa</taxon>
        <taxon>Arthropoda</taxon>
        <taxon>Hexapoda</taxon>
        <taxon>Collembola</taxon>
        <taxon>Symphypleona</taxon>
        <taxon>Sminthuridae</taxon>
        <taxon>Allacma</taxon>
    </lineage>
</organism>
<comment type="caution">
    <text evidence="1">The sequence shown here is derived from an EMBL/GenBank/DDBJ whole genome shotgun (WGS) entry which is preliminary data.</text>
</comment>
<dbReference type="EMBL" id="CAJVCH010540761">
    <property type="protein sequence ID" value="CAG7826682.1"/>
    <property type="molecule type" value="Genomic_DNA"/>
</dbReference>
<sequence length="44" mass="5445">VVFIDMAVPSARIPVSMWRLLIAYNPWKLEKYHQDYYLLRHHHH</sequence>
<evidence type="ECO:0000313" key="1">
    <source>
        <dbReference type="EMBL" id="CAG7826682.1"/>
    </source>
</evidence>
<reference evidence="1" key="1">
    <citation type="submission" date="2021-06" db="EMBL/GenBank/DDBJ databases">
        <authorList>
            <person name="Hodson N. C."/>
            <person name="Mongue J. A."/>
            <person name="Jaron S. K."/>
        </authorList>
    </citation>
    <scope>NUCLEOTIDE SEQUENCE</scope>
</reference>
<dbReference type="AlphaFoldDB" id="A0A8J2L0I6"/>
<feature type="non-terminal residue" evidence="1">
    <location>
        <position position="1"/>
    </location>
</feature>
<keyword evidence="2" id="KW-1185">Reference proteome</keyword>
<protein>
    <submittedName>
        <fullName evidence="1">Uncharacterized protein</fullName>
    </submittedName>
</protein>
<dbReference type="Proteomes" id="UP000708208">
    <property type="component" value="Unassembled WGS sequence"/>
</dbReference>
<name>A0A8J2L0I6_9HEXA</name>